<dbReference type="EMBL" id="AP008231">
    <property type="protein sequence ID" value="BAD78954.1"/>
    <property type="molecule type" value="Genomic_DNA"/>
</dbReference>
<comment type="similarity">
    <text evidence="1 3">Belongs to the CpcT/CpeT biliprotein lyase family.</text>
</comment>
<dbReference type="Gene3D" id="2.40.128.590">
    <property type="entry name" value="CpcT/CpeT domain"/>
    <property type="match status" value="1"/>
</dbReference>
<comment type="function">
    <text evidence="3">Covalently attaches a chromophore to Cys residue(s) of phycobiliproteins.</text>
</comment>
<name>A0A0H3K495_SYNP6</name>
<dbReference type="GeneID" id="72429618"/>
<dbReference type="Pfam" id="PF06206">
    <property type="entry name" value="CpeT"/>
    <property type="match status" value="1"/>
</dbReference>
<dbReference type="PANTHER" id="PTHR35137">
    <property type="entry name" value="CHROMOPHORE LYASE CRL, CHLOROPLASTIC"/>
    <property type="match status" value="1"/>
</dbReference>
<evidence type="ECO:0000313" key="4">
    <source>
        <dbReference type="EMBL" id="BAD78954.1"/>
    </source>
</evidence>
<dbReference type="eggNOG" id="ENOG502ZC00">
    <property type="taxonomic scope" value="Bacteria"/>
</dbReference>
<accession>A0A0H3K495</accession>
<gene>
    <name evidence="3" type="primary">cpcT</name>
    <name evidence="4" type="ordered locus">syc0764_d</name>
</gene>
<evidence type="ECO:0000256" key="1">
    <source>
        <dbReference type="ARBA" id="ARBA00008206"/>
    </source>
</evidence>
<dbReference type="Proteomes" id="UP000001175">
    <property type="component" value="Chromosome"/>
</dbReference>
<organism evidence="4 5">
    <name type="scientific">Synechococcus sp. (strain ATCC 27144 / PCC 6301 / SAUG 1402/1)</name>
    <name type="common">Anacystis nidulans</name>
    <dbReference type="NCBI Taxonomy" id="269084"/>
    <lineage>
        <taxon>Bacteria</taxon>
        <taxon>Bacillati</taxon>
        <taxon>Cyanobacteriota</taxon>
        <taxon>Cyanophyceae</taxon>
        <taxon>Synechococcales</taxon>
        <taxon>Synechococcaceae</taxon>
        <taxon>Synechococcus</taxon>
    </lineage>
</organism>
<evidence type="ECO:0000313" key="5">
    <source>
        <dbReference type="Proteomes" id="UP000001175"/>
    </source>
</evidence>
<dbReference type="GO" id="GO:0016829">
    <property type="term" value="F:lyase activity"/>
    <property type="evidence" value="ECO:0007669"/>
    <property type="project" value="UniProtKB-KW"/>
</dbReference>
<dbReference type="AlphaFoldDB" id="A0A0H3K495"/>
<dbReference type="InterPro" id="IPR010404">
    <property type="entry name" value="CpcT/CpeT"/>
</dbReference>
<proteinExistence type="inferred from homology"/>
<reference evidence="4 5" key="1">
    <citation type="journal article" date="2007" name="Photosyn. Res.">
        <title>Complete nucleotide sequence of the freshwater unicellular cyanobacterium Synechococcus elongatus PCC 6301 chromosome: gene content and organization.</title>
        <authorList>
            <person name="Sugita C."/>
            <person name="Ogata K."/>
            <person name="Shikata M."/>
            <person name="Jikuya H."/>
            <person name="Takano J."/>
            <person name="Furumichi M."/>
            <person name="Kanehisa M."/>
            <person name="Omata T."/>
            <person name="Sugiura M."/>
            <person name="Sugita M."/>
        </authorList>
    </citation>
    <scope>NUCLEOTIDE SEQUENCE [LARGE SCALE GENOMIC DNA]</scope>
    <source>
        <strain evidence="5">ATCC 27144 / PCC 6301 / SAUG 1402/1</strain>
    </source>
</reference>
<dbReference type="KEGG" id="syc:syc0764_d"/>
<dbReference type="InterPro" id="IPR038672">
    <property type="entry name" value="CpcT/CpeT_sf"/>
</dbReference>
<sequence length="197" mass="22408">MDDLQYLWTLLSGEFSNQPQAIAEPVHFVQLRLWQRPLLLFGHDRPCLFLEQANALQLDRPYRQRLLCLEADFSGQLSAQFYQFKNAAAVLGAGQDPDRLRSLTPEDVQLLESCRLAVEQTSRGGYNAQLPAGCRCRFWTDGIERQVSLGFEVWSESDRVNFHSFDRGIDPETGRSLWGALMGPYEFTKVADYAVTG</sequence>
<protein>
    <recommendedName>
        <fullName evidence="3">Chromophore lyase CpcT/CpeT</fullName>
        <ecNumber evidence="3">4.-.-.-</ecNumber>
    </recommendedName>
</protein>
<evidence type="ECO:0000256" key="3">
    <source>
        <dbReference type="HAMAP-Rule" id="MF_01460"/>
    </source>
</evidence>
<dbReference type="PANTHER" id="PTHR35137:SF1">
    <property type="entry name" value="CHROMOPHORE LYASE CRL, CHLOROPLASTIC"/>
    <property type="match status" value="1"/>
</dbReference>
<dbReference type="HAMAP" id="MF_01460">
    <property type="entry name" value="Chrphore_lyase_CpxT"/>
    <property type="match status" value="1"/>
</dbReference>
<dbReference type="GO" id="GO:0017006">
    <property type="term" value="P:protein-tetrapyrrole linkage"/>
    <property type="evidence" value="ECO:0007669"/>
    <property type="project" value="UniProtKB-UniRule"/>
</dbReference>
<keyword evidence="2 3" id="KW-0456">Lyase</keyword>
<dbReference type="CDD" id="cd16338">
    <property type="entry name" value="CpcT"/>
    <property type="match status" value="1"/>
</dbReference>
<dbReference type="RefSeq" id="WP_011243076.1">
    <property type="nucleotide sequence ID" value="NC_006576.1"/>
</dbReference>
<dbReference type="EC" id="4.-.-.-" evidence="3"/>
<evidence type="ECO:0000256" key="2">
    <source>
        <dbReference type="ARBA" id="ARBA00023239"/>
    </source>
</evidence>